<keyword evidence="1" id="KW-1133">Transmembrane helix</keyword>
<dbReference type="InterPro" id="IPR007621">
    <property type="entry name" value="TPM_dom"/>
</dbReference>
<feature type="chain" id="PRO_5030151720" evidence="2">
    <location>
        <begin position="26"/>
        <end position="189"/>
    </location>
</feature>
<feature type="domain" description="TPM" evidence="3">
    <location>
        <begin position="69"/>
        <end position="134"/>
    </location>
</feature>
<dbReference type="AlphaFoldDB" id="A0A6G7BAU1"/>
<dbReference type="Pfam" id="PF04536">
    <property type="entry name" value="TPM_phosphatase"/>
    <property type="match status" value="1"/>
</dbReference>
<sequence length="189" mass="21832">MKTRVLLFVFVLWISLCFTSVSAVASGPIKVSDKLIERINHKNKCYAKTPLKIRLTLISMPSQHSEQVQKVKNNQVLILLMDKNLRIKVGSKMQKILSVSKCNAIILYVSKYLRSNDKIKQNQGLEKAVNAIYTIIDKEYNLPFDSSDLTSKEMDKILHPQRNNLIWTVVVVVIFSFIITYTQRRRFSL</sequence>
<accession>A0A6G7BAU1</accession>
<evidence type="ECO:0000259" key="3">
    <source>
        <dbReference type="Pfam" id="PF04536"/>
    </source>
</evidence>
<organism evidence="4 5">
    <name type="scientific">Lactobacillus iners</name>
    <dbReference type="NCBI Taxonomy" id="147802"/>
    <lineage>
        <taxon>Bacteria</taxon>
        <taxon>Bacillati</taxon>
        <taxon>Bacillota</taxon>
        <taxon>Bacilli</taxon>
        <taxon>Lactobacillales</taxon>
        <taxon>Lactobacillaceae</taxon>
        <taxon>Lactobacillus</taxon>
    </lineage>
</organism>
<protein>
    <submittedName>
        <fullName evidence="4">TPM domain-containing protein</fullName>
    </submittedName>
</protein>
<dbReference type="EMBL" id="CP049228">
    <property type="protein sequence ID" value="QIH24284.1"/>
    <property type="molecule type" value="Genomic_DNA"/>
</dbReference>
<evidence type="ECO:0000256" key="2">
    <source>
        <dbReference type="SAM" id="SignalP"/>
    </source>
</evidence>
<dbReference type="RefSeq" id="WP_006732097.1">
    <property type="nucleotide sequence ID" value="NZ_CP049225.1"/>
</dbReference>
<dbReference type="Proteomes" id="UP000501676">
    <property type="component" value="Chromosome"/>
</dbReference>
<gene>
    <name evidence="4" type="ORF">G6Z83_06325</name>
</gene>
<feature type="signal peptide" evidence="2">
    <location>
        <begin position="1"/>
        <end position="25"/>
    </location>
</feature>
<dbReference type="Gene3D" id="3.10.310.50">
    <property type="match status" value="1"/>
</dbReference>
<feature type="transmembrane region" description="Helical" evidence="1">
    <location>
        <begin position="165"/>
        <end position="182"/>
    </location>
</feature>
<keyword evidence="1" id="KW-0812">Transmembrane</keyword>
<evidence type="ECO:0000313" key="5">
    <source>
        <dbReference type="Proteomes" id="UP000501676"/>
    </source>
</evidence>
<keyword evidence="2" id="KW-0732">Signal</keyword>
<evidence type="ECO:0000313" key="4">
    <source>
        <dbReference type="EMBL" id="QIH24284.1"/>
    </source>
</evidence>
<keyword evidence="1" id="KW-0472">Membrane</keyword>
<reference evidence="4 5" key="1">
    <citation type="submission" date="2020-02" db="EMBL/GenBank/DDBJ databases">
        <title>Complete genome sequences of six Lactobacillus iners strains isolated from the human vagina.</title>
        <authorList>
            <person name="France M.T."/>
            <person name="Rutt L."/>
            <person name="Narina S."/>
            <person name="Arbaugh S."/>
            <person name="Humphrys M.S."/>
            <person name="Ma B."/>
            <person name="Hayward M.R."/>
            <person name="Relman D."/>
            <person name="Kwon D.S."/>
            <person name="Ravel J."/>
        </authorList>
    </citation>
    <scope>NUCLEOTIDE SEQUENCE [LARGE SCALE GENOMIC DNA]</scope>
    <source>
        <strain evidence="4 5">C0210C1</strain>
    </source>
</reference>
<proteinExistence type="predicted"/>
<name>A0A6G7BAU1_9LACO</name>
<evidence type="ECO:0000256" key="1">
    <source>
        <dbReference type="SAM" id="Phobius"/>
    </source>
</evidence>